<reference evidence="4" key="1">
    <citation type="journal article" date="2014" name="Int. J. Syst. Evol. Microbiol.">
        <title>Complete genome sequence of Corynebacterium casei LMG S-19264T (=DSM 44701T), isolated from a smear-ripened cheese.</title>
        <authorList>
            <consortium name="US DOE Joint Genome Institute (JGI-PGF)"/>
            <person name="Walter F."/>
            <person name="Albersmeier A."/>
            <person name="Kalinowski J."/>
            <person name="Ruckert C."/>
        </authorList>
    </citation>
    <scope>NUCLEOTIDE SEQUENCE</scope>
    <source>
        <strain evidence="4">CGMCC 1.15367</strain>
    </source>
</reference>
<dbReference type="GO" id="GO:0016787">
    <property type="term" value="F:hydrolase activity"/>
    <property type="evidence" value="ECO:0007669"/>
    <property type="project" value="UniProtKB-KW"/>
</dbReference>
<dbReference type="Proteomes" id="UP000644699">
    <property type="component" value="Unassembled WGS sequence"/>
</dbReference>
<dbReference type="InterPro" id="IPR049492">
    <property type="entry name" value="BD-FAE-like_dom"/>
</dbReference>
<feature type="signal peptide" evidence="2">
    <location>
        <begin position="1"/>
        <end position="21"/>
    </location>
</feature>
<proteinExistence type="predicted"/>
<dbReference type="InterPro" id="IPR029058">
    <property type="entry name" value="AB_hydrolase_fold"/>
</dbReference>
<dbReference type="Gene3D" id="3.40.50.1820">
    <property type="entry name" value="alpha/beta hydrolase"/>
    <property type="match status" value="1"/>
</dbReference>
<dbReference type="RefSeq" id="WP_188913589.1">
    <property type="nucleotide sequence ID" value="NZ_BMIQ01000017.1"/>
</dbReference>
<gene>
    <name evidence="4" type="ORF">GCM10011390_50760</name>
</gene>
<evidence type="ECO:0000256" key="2">
    <source>
        <dbReference type="SAM" id="SignalP"/>
    </source>
</evidence>
<comment type="caution">
    <text evidence="4">The sequence shown here is derived from an EMBL/GenBank/DDBJ whole genome shotgun (WGS) entry which is preliminary data.</text>
</comment>
<name>A0A917EDH7_9HYPH</name>
<reference evidence="4" key="2">
    <citation type="submission" date="2020-09" db="EMBL/GenBank/DDBJ databases">
        <authorList>
            <person name="Sun Q."/>
            <person name="Zhou Y."/>
        </authorList>
    </citation>
    <scope>NUCLEOTIDE SEQUENCE</scope>
    <source>
        <strain evidence="4">CGMCC 1.15367</strain>
    </source>
</reference>
<keyword evidence="2" id="KW-0732">Signal</keyword>
<evidence type="ECO:0000313" key="4">
    <source>
        <dbReference type="EMBL" id="GGE25150.1"/>
    </source>
</evidence>
<keyword evidence="1" id="KW-0378">Hydrolase</keyword>
<protein>
    <recommendedName>
        <fullName evidence="3">BD-FAE-like domain-containing protein</fullName>
    </recommendedName>
</protein>
<dbReference type="AlphaFoldDB" id="A0A917EDH7"/>
<organism evidence="4 5">
    <name type="scientific">Aureimonas endophytica</name>
    <dbReference type="NCBI Taxonomy" id="2027858"/>
    <lineage>
        <taxon>Bacteria</taxon>
        <taxon>Pseudomonadati</taxon>
        <taxon>Pseudomonadota</taxon>
        <taxon>Alphaproteobacteria</taxon>
        <taxon>Hyphomicrobiales</taxon>
        <taxon>Aurantimonadaceae</taxon>
        <taxon>Aureimonas</taxon>
    </lineage>
</organism>
<evidence type="ECO:0000313" key="5">
    <source>
        <dbReference type="Proteomes" id="UP000644699"/>
    </source>
</evidence>
<dbReference type="InterPro" id="IPR050300">
    <property type="entry name" value="GDXG_lipolytic_enzyme"/>
</dbReference>
<dbReference type="PROSITE" id="PS51257">
    <property type="entry name" value="PROKAR_LIPOPROTEIN"/>
    <property type="match status" value="1"/>
</dbReference>
<dbReference type="EMBL" id="BMIQ01000017">
    <property type="protein sequence ID" value="GGE25150.1"/>
    <property type="molecule type" value="Genomic_DNA"/>
</dbReference>
<accession>A0A917EDH7</accession>
<dbReference type="PANTHER" id="PTHR48081">
    <property type="entry name" value="AB HYDROLASE SUPERFAMILY PROTEIN C4A8.06C"/>
    <property type="match status" value="1"/>
</dbReference>
<keyword evidence="5" id="KW-1185">Reference proteome</keyword>
<dbReference type="PANTHER" id="PTHR48081:SF9">
    <property type="entry name" value="CARBOXYLESTERASE"/>
    <property type="match status" value="1"/>
</dbReference>
<feature type="domain" description="BD-FAE-like" evidence="3">
    <location>
        <begin position="55"/>
        <end position="245"/>
    </location>
</feature>
<evidence type="ECO:0000256" key="1">
    <source>
        <dbReference type="ARBA" id="ARBA00022801"/>
    </source>
</evidence>
<feature type="chain" id="PRO_5037572768" description="BD-FAE-like domain-containing protein" evidence="2">
    <location>
        <begin position="22"/>
        <end position="292"/>
    </location>
</feature>
<dbReference type="SUPFAM" id="SSF53474">
    <property type="entry name" value="alpha/beta-Hydrolases"/>
    <property type="match status" value="1"/>
</dbReference>
<dbReference type="Pfam" id="PF20434">
    <property type="entry name" value="BD-FAE"/>
    <property type="match status" value="1"/>
</dbReference>
<evidence type="ECO:0000259" key="3">
    <source>
        <dbReference type="Pfam" id="PF20434"/>
    </source>
</evidence>
<sequence>MRRAGRAAFALALSLAAPLLAGCNAGADFLNAVTSRAGYALHRDIRYRPGERGTLDLYIPSDAGPRTPVVVFVYGGAWAGGSKGLYRFVGQSLASAGIAVAVPDYRVYPEVRFPGFVTDAAEAVAFVERAAGKGREGFAAGQHPLFLMGHSAGGQIAALLTLDDRYLRAAGLSPKRLAGFVGLAGPYDFLPLTEERYKRIFPPATLAASQPVEFVRGGEPPALLLAGDKDRTVDPKNTRSLAARLRAAGDGVEAEILPGADHISILSGLATALPVGERSVRDRVLTFIRRHS</sequence>